<dbReference type="Proteomes" id="UP000675554">
    <property type="component" value="Unassembled WGS sequence"/>
</dbReference>
<sequence length="283" mass="29489">MIGASLAGCLAVGCLADVTGEVLLVERDRLPTAPRPRPGIPQGRFPHLLLPAGVRGLDALLPGIIQELTAAGAAPVSIPRQVHVLTPFGWFPSFSSSSSSSELGALACSRSLLDHHVRARVLRDRRVTVLDHTAATGLGIAGGRVRSVFARERGTTTSTEIPAAVVVDAGGRRSLTPEWLGQAGYTGRPPQQIDAGVSYAVRAYPPTPGHEHAKHVVHLQAAPPDELTFSILVPAEDGTRQAGIGTVRPCAAPRTDDEFTRALSRLRDPAVGDALPPGGAPAG</sequence>
<feature type="non-terminal residue" evidence="1">
    <location>
        <position position="283"/>
    </location>
</feature>
<dbReference type="AlphaFoldDB" id="A0A8T4IUA4"/>
<dbReference type="EMBL" id="JAGSMN010000466">
    <property type="protein sequence ID" value="MBR7675325.1"/>
    <property type="molecule type" value="Genomic_DNA"/>
</dbReference>
<accession>A0A8T4IUA4</accession>
<proteinExistence type="predicted"/>
<protein>
    <submittedName>
        <fullName evidence="1">Uncharacterized protein</fullName>
    </submittedName>
</protein>
<name>A0A8T4IUA4_9ACTN</name>
<organism evidence="1 2">
    <name type="scientific">Streptomyces daliensis</name>
    <dbReference type="NCBI Taxonomy" id="299421"/>
    <lineage>
        <taxon>Bacteria</taxon>
        <taxon>Bacillati</taxon>
        <taxon>Actinomycetota</taxon>
        <taxon>Actinomycetes</taxon>
        <taxon>Kitasatosporales</taxon>
        <taxon>Streptomycetaceae</taxon>
        <taxon>Streptomyces</taxon>
    </lineage>
</organism>
<evidence type="ECO:0000313" key="1">
    <source>
        <dbReference type="EMBL" id="MBR7675325.1"/>
    </source>
</evidence>
<reference evidence="1" key="1">
    <citation type="submission" date="2021-04" db="EMBL/GenBank/DDBJ databases">
        <title>Sequencing of actinobacteria type strains.</title>
        <authorList>
            <person name="Nguyen G.-S."/>
            <person name="Wentzel A."/>
        </authorList>
    </citation>
    <scope>NUCLEOTIDE SEQUENCE</scope>
    <source>
        <strain evidence="1">DSM 42095</strain>
    </source>
</reference>
<dbReference type="SUPFAM" id="SSF51905">
    <property type="entry name" value="FAD/NAD(P)-binding domain"/>
    <property type="match status" value="1"/>
</dbReference>
<evidence type="ECO:0000313" key="2">
    <source>
        <dbReference type="Proteomes" id="UP000675554"/>
    </source>
</evidence>
<keyword evidence="2" id="KW-1185">Reference proteome</keyword>
<gene>
    <name evidence="1" type="ORF">KDA82_20340</name>
</gene>
<comment type="caution">
    <text evidence="1">The sequence shown here is derived from an EMBL/GenBank/DDBJ whole genome shotgun (WGS) entry which is preliminary data.</text>
</comment>
<dbReference type="InterPro" id="IPR036188">
    <property type="entry name" value="FAD/NAD-bd_sf"/>
</dbReference>
<dbReference type="Gene3D" id="3.50.50.60">
    <property type="entry name" value="FAD/NAD(P)-binding domain"/>
    <property type="match status" value="1"/>
</dbReference>